<evidence type="ECO:0000313" key="2">
    <source>
        <dbReference type="Proteomes" id="UP000257109"/>
    </source>
</evidence>
<dbReference type="Proteomes" id="UP000257109">
    <property type="component" value="Unassembled WGS sequence"/>
</dbReference>
<evidence type="ECO:0000313" key="1">
    <source>
        <dbReference type="EMBL" id="RDX86311.1"/>
    </source>
</evidence>
<evidence type="ECO:0008006" key="3">
    <source>
        <dbReference type="Google" id="ProtNLM"/>
    </source>
</evidence>
<feature type="non-terminal residue" evidence="1">
    <location>
        <position position="1"/>
    </location>
</feature>
<sequence>MISSKSKKHNIMAKSNAKVEYRAMVLVICKLIWLKLLIRKLQFEDNMKIKSFLTLFFMKGQNTLRYISISSWRRLNKETSSLALSIPIIN</sequence>
<dbReference type="EMBL" id="QJKJ01006550">
    <property type="protein sequence ID" value="RDX86311.1"/>
    <property type="molecule type" value="Genomic_DNA"/>
</dbReference>
<keyword evidence="2" id="KW-1185">Reference proteome</keyword>
<dbReference type="AlphaFoldDB" id="A0A371G719"/>
<reference evidence="1" key="1">
    <citation type="submission" date="2018-05" db="EMBL/GenBank/DDBJ databases">
        <title>Draft genome of Mucuna pruriens seed.</title>
        <authorList>
            <person name="Nnadi N.E."/>
            <person name="Vos R."/>
            <person name="Hasami M.H."/>
            <person name="Devisetty U.K."/>
            <person name="Aguiy J.C."/>
        </authorList>
    </citation>
    <scope>NUCLEOTIDE SEQUENCE [LARGE SCALE GENOMIC DNA]</scope>
    <source>
        <strain evidence="1">JCA_2017</strain>
    </source>
</reference>
<gene>
    <name evidence="1" type="ORF">CR513_32385</name>
</gene>
<organism evidence="1 2">
    <name type="scientific">Mucuna pruriens</name>
    <name type="common">Velvet bean</name>
    <name type="synonym">Dolichos pruriens</name>
    <dbReference type="NCBI Taxonomy" id="157652"/>
    <lineage>
        <taxon>Eukaryota</taxon>
        <taxon>Viridiplantae</taxon>
        <taxon>Streptophyta</taxon>
        <taxon>Embryophyta</taxon>
        <taxon>Tracheophyta</taxon>
        <taxon>Spermatophyta</taxon>
        <taxon>Magnoliopsida</taxon>
        <taxon>eudicotyledons</taxon>
        <taxon>Gunneridae</taxon>
        <taxon>Pentapetalae</taxon>
        <taxon>rosids</taxon>
        <taxon>fabids</taxon>
        <taxon>Fabales</taxon>
        <taxon>Fabaceae</taxon>
        <taxon>Papilionoideae</taxon>
        <taxon>50 kb inversion clade</taxon>
        <taxon>NPAAA clade</taxon>
        <taxon>indigoferoid/millettioid clade</taxon>
        <taxon>Phaseoleae</taxon>
        <taxon>Mucuna</taxon>
    </lineage>
</organism>
<accession>A0A371G719</accession>
<name>A0A371G719_MUCPR</name>
<comment type="caution">
    <text evidence="1">The sequence shown here is derived from an EMBL/GenBank/DDBJ whole genome shotgun (WGS) entry which is preliminary data.</text>
</comment>
<dbReference type="OrthoDB" id="2020542at2759"/>
<proteinExistence type="predicted"/>
<protein>
    <recommendedName>
        <fullName evidence="3">Copia protein</fullName>
    </recommendedName>
</protein>